<sequence length="452" mass="51983">MNKPLFRYITVIAILAVVALQGMWFSNSYHLLENELYDKINNAFLEAQLQESSKSSKQFKGNIPNGTVLQLDSTKIRAKNDMADRLILITALHSIHHEYNIPLNYQSLDSCYREELDKVNLGKLHFRIDSVDIDSTRYKYVEDFAEDSSLVRLHNEMQTQIFPIREDFYKGIQATIDNPYKLIILQMRMFLIGTVLLLFIVIYCLVQQIKVIVKQNKIAKIREDFSYAMIHDMKTPLSSILMGTRILRSGKLDDKPERKEKYFDIMEDEEEHLLALVNKVLTLSKLEEGKLLLEKKEVSLRPIIEDLTEKFTAKAEKPVEFILDLQEEKVYADEEFLKEAVSNLIDNAIKYSEESVQIKISSSASSNGYTHISVKDNGMGIPLKEQGKIFEKFERASAVQRNRKGGAPGFGLGLNYVFHVVRAHHGSVKLESIEGEYSEFTINIPQQNKEMV</sequence>
<keyword evidence="7" id="KW-0472">Membrane</keyword>
<comment type="catalytic activity">
    <reaction evidence="1">
        <text>ATP + protein L-histidine = ADP + protein N-phospho-L-histidine.</text>
        <dbReference type="EC" id="2.7.13.3"/>
    </reaction>
</comment>
<keyword evidence="5 9" id="KW-0418">Kinase</keyword>
<feature type="transmembrane region" description="Helical" evidence="7">
    <location>
        <begin position="189"/>
        <end position="209"/>
    </location>
</feature>
<dbReference type="InterPro" id="IPR050736">
    <property type="entry name" value="Sensor_HK_Regulatory"/>
</dbReference>
<feature type="domain" description="Histidine kinase" evidence="8">
    <location>
        <begin position="228"/>
        <end position="448"/>
    </location>
</feature>
<evidence type="ECO:0000256" key="3">
    <source>
        <dbReference type="ARBA" id="ARBA00022553"/>
    </source>
</evidence>
<dbReference type="InterPro" id="IPR003661">
    <property type="entry name" value="HisK_dim/P_dom"/>
</dbReference>
<dbReference type="Gene3D" id="3.30.565.10">
    <property type="entry name" value="Histidine kinase-like ATPase, C-terminal domain"/>
    <property type="match status" value="1"/>
</dbReference>
<protein>
    <recommendedName>
        <fullName evidence="2">histidine kinase</fullName>
        <ecNumber evidence="2">2.7.13.3</ecNumber>
    </recommendedName>
</protein>
<evidence type="ECO:0000256" key="1">
    <source>
        <dbReference type="ARBA" id="ARBA00000085"/>
    </source>
</evidence>
<dbReference type="Proteomes" id="UP000284379">
    <property type="component" value="Unassembled WGS sequence"/>
</dbReference>
<dbReference type="EMBL" id="QSGO01000006">
    <property type="protein sequence ID" value="RHB35361.1"/>
    <property type="molecule type" value="Genomic_DNA"/>
</dbReference>
<dbReference type="Gene3D" id="1.10.287.130">
    <property type="match status" value="1"/>
</dbReference>
<dbReference type="InterPro" id="IPR004358">
    <property type="entry name" value="Sig_transdc_His_kin-like_C"/>
</dbReference>
<dbReference type="SMART" id="SM00387">
    <property type="entry name" value="HATPase_c"/>
    <property type="match status" value="1"/>
</dbReference>
<evidence type="ECO:0000256" key="4">
    <source>
        <dbReference type="ARBA" id="ARBA00022679"/>
    </source>
</evidence>
<dbReference type="PANTHER" id="PTHR43711:SF1">
    <property type="entry name" value="HISTIDINE KINASE 1"/>
    <property type="match status" value="1"/>
</dbReference>
<dbReference type="GO" id="GO:0000155">
    <property type="term" value="F:phosphorelay sensor kinase activity"/>
    <property type="evidence" value="ECO:0007669"/>
    <property type="project" value="InterPro"/>
</dbReference>
<evidence type="ECO:0000313" key="10">
    <source>
        <dbReference type="Proteomes" id="UP000284379"/>
    </source>
</evidence>
<keyword evidence="6" id="KW-0902">Two-component regulatory system</keyword>
<comment type="caution">
    <text evidence="9">The sequence shown here is derived from an EMBL/GenBank/DDBJ whole genome shotgun (WGS) entry which is preliminary data.</text>
</comment>
<dbReference type="InterPro" id="IPR036097">
    <property type="entry name" value="HisK_dim/P_sf"/>
</dbReference>
<name>A0A413VP74_9BACE</name>
<keyword evidence="4" id="KW-0808">Transferase</keyword>
<dbReference type="PRINTS" id="PR00344">
    <property type="entry name" value="BCTRLSENSOR"/>
</dbReference>
<dbReference type="InterPro" id="IPR003594">
    <property type="entry name" value="HATPase_dom"/>
</dbReference>
<dbReference type="RefSeq" id="WP_122201394.1">
    <property type="nucleotide sequence ID" value="NZ_CABJFV010000006.1"/>
</dbReference>
<dbReference type="SUPFAM" id="SSF55874">
    <property type="entry name" value="ATPase domain of HSP90 chaperone/DNA topoisomerase II/histidine kinase"/>
    <property type="match status" value="1"/>
</dbReference>
<keyword evidence="7" id="KW-1133">Transmembrane helix</keyword>
<gene>
    <name evidence="9" type="ORF">DW888_09555</name>
</gene>
<evidence type="ECO:0000256" key="6">
    <source>
        <dbReference type="ARBA" id="ARBA00023012"/>
    </source>
</evidence>
<accession>A0A413VP74</accession>
<evidence type="ECO:0000256" key="2">
    <source>
        <dbReference type="ARBA" id="ARBA00012438"/>
    </source>
</evidence>
<dbReference type="CDD" id="cd00082">
    <property type="entry name" value="HisKA"/>
    <property type="match status" value="1"/>
</dbReference>
<dbReference type="SMART" id="SM00388">
    <property type="entry name" value="HisKA"/>
    <property type="match status" value="1"/>
</dbReference>
<dbReference type="PROSITE" id="PS50109">
    <property type="entry name" value="HIS_KIN"/>
    <property type="match status" value="1"/>
</dbReference>
<dbReference type="Pfam" id="PF02518">
    <property type="entry name" value="HATPase_c"/>
    <property type="match status" value="1"/>
</dbReference>
<dbReference type="InterPro" id="IPR005467">
    <property type="entry name" value="His_kinase_dom"/>
</dbReference>
<dbReference type="CDD" id="cd00075">
    <property type="entry name" value="HATPase"/>
    <property type="match status" value="1"/>
</dbReference>
<evidence type="ECO:0000259" key="8">
    <source>
        <dbReference type="PROSITE" id="PS50109"/>
    </source>
</evidence>
<dbReference type="PANTHER" id="PTHR43711">
    <property type="entry name" value="TWO-COMPONENT HISTIDINE KINASE"/>
    <property type="match status" value="1"/>
</dbReference>
<keyword evidence="7" id="KW-0812">Transmembrane</keyword>
<dbReference type="InterPro" id="IPR036890">
    <property type="entry name" value="HATPase_C_sf"/>
</dbReference>
<dbReference type="EC" id="2.7.13.3" evidence="2"/>
<organism evidence="9 10">
    <name type="scientific">Bacteroides nordii</name>
    <dbReference type="NCBI Taxonomy" id="291645"/>
    <lineage>
        <taxon>Bacteria</taxon>
        <taxon>Pseudomonadati</taxon>
        <taxon>Bacteroidota</taxon>
        <taxon>Bacteroidia</taxon>
        <taxon>Bacteroidales</taxon>
        <taxon>Bacteroidaceae</taxon>
        <taxon>Bacteroides</taxon>
    </lineage>
</organism>
<dbReference type="SUPFAM" id="SSF47384">
    <property type="entry name" value="Homodimeric domain of signal transducing histidine kinase"/>
    <property type="match status" value="1"/>
</dbReference>
<dbReference type="Pfam" id="PF00512">
    <property type="entry name" value="HisKA"/>
    <property type="match status" value="1"/>
</dbReference>
<proteinExistence type="predicted"/>
<feature type="transmembrane region" description="Helical" evidence="7">
    <location>
        <begin position="6"/>
        <end position="25"/>
    </location>
</feature>
<dbReference type="AlphaFoldDB" id="A0A413VP74"/>
<reference evidence="9 10" key="1">
    <citation type="submission" date="2018-08" db="EMBL/GenBank/DDBJ databases">
        <title>A genome reference for cultivated species of the human gut microbiota.</title>
        <authorList>
            <person name="Zou Y."/>
            <person name="Xue W."/>
            <person name="Luo G."/>
        </authorList>
    </citation>
    <scope>NUCLEOTIDE SEQUENCE [LARGE SCALE GENOMIC DNA]</scope>
    <source>
        <strain evidence="9 10">AM40-30BH</strain>
    </source>
</reference>
<evidence type="ECO:0000256" key="7">
    <source>
        <dbReference type="SAM" id="Phobius"/>
    </source>
</evidence>
<evidence type="ECO:0000313" key="9">
    <source>
        <dbReference type="EMBL" id="RHB35361.1"/>
    </source>
</evidence>
<keyword evidence="3" id="KW-0597">Phosphoprotein</keyword>
<evidence type="ECO:0000256" key="5">
    <source>
        <dbReference type="ARBA" id="ARBA00022777"/>
    </source>
</evidence>